<dbReference type="GO" id="GO:0009055">
    <property type="term" value="F:electron transfer activity"/>
    <property type="evidence" value="ECO:0007669"/>
    <property type="project" value="UniProtKB-UniRule"/>
</dbReference>
<evidence type="ECO:0000313" key="9">
    <source>
        <dbReference type="EMBL" id="MCV7386479.1"/>
    </source>
</evidence>
<dbReference type="InterPro" id="IPR001080">
    <property type="entry name" value="3Fe4S_ferredoxin"/>
</dbReference>
<gene>
    <name evidence="9" type="ORF">H5P34_00260</name>
</gene>
<evidence type="ECO:0000256" key="3">
    <source>
        <dbReference type="ARBA" id="ARBA00022723"/>
    </source>
</evidence>
<comment type="cofactor">
    <cofactor evidence="1">
        <name>[3Fe-4S] cluster</name>
        <dbReference type="ChEBI" id="CHEBI:21137"/>
    </cofactor>
</comment>
<dbReference type="Pfam" id="PF13459">
    <property type="entry name" value="Fer4_15"/>
    <property type="match status" value="1"/>
</dbReference>
<organism evidence="9 10">
    <name type="scientific">Mycolicibacterium porcinum</name>
    <dbReference type="NCBI Taxonomy" id="39693"/>
    <lineage>
        <taxon>Bacteria</taxon>
        <taxon>Bacillati</taxon>
        <taxon>Actinomycetota</taxon>
        <taxon>Actinomycetes</taxon>
        <taxon>Mycobacteriales</taxon>
        <taxon>Mycobacteriaceae</taxon>
        <taxon>Mycolicibacterium</taxon>
    </lineage>
</organism>
<accession>A0AAW5SWY3</accession>
<dbReference type="AlphaFoldDB" id="A0AAW5SWY3"/>
<evidence type="ECO:0000256" key="6">
    <source>
        <dbReference type="ARBA" id="ARBA00023014"/>
    </source>
</evidence>
<dbReference type="InterPro" id="IPR051269">
    <property type="entry name" value="Fe-S_cluster_ET"/>
</dbReference>
<comment type="function">
    <text evidence="8">Ferredoxins are iron-sulfur proteins that transfer electrons in a wide variety of metabolic reactions.</text>
</comment>
<evidence type="ECO:0000256" key="1">
    <source>
        <dbReference type="ARBA" id="ARBA00001927"/>
    </source>
</evidence>
<keyword evidence="5 8" id="KW-0408">Iron</keyword>
<reference evidence="9" key="1">
    <citation type="submission" date="2020-07" db="EMBL/GenBank/DDBJ databases">
        <authorList>
            <person name="Pettersson B.M.F."/>
            <person name="Behra P.R.K."/>
            <person name="Ramesh M."/>
            <person name="Das S."/>
            <person name="Dasgupta S."/>
            <person name="Kirsebom L.A."/>
        </authorList>
    </citation>
    <scope>NUCLEOTIDE SEQUENCE</scope>
    <source>
        <strain evidence="9">DSM 44242</strain>
    </source>
</reference>
<evidence type="ECO:0000256" key="7">
    <source>
        <dbReference type="ARBA" id="ARBA00023291"/>
    </source>
</evidence>
<evidence type="ECO:0000256" key="4">
    <source>
        <dbReference type="ARBA" id="ARBA00022982"/>
    </source>
</evidence>
<keyword evidence="7" id="KW-0003">3Fe-4S</keyword>
<reference evidence="9" key="2">
    <citation type="journal article" date="2022" name="BMC Genomics">
        <title>Comparative genome analysis of mycobacteria focusing on tRNA and non-coding RNA.</title>
        <authorList>
            <person name="Behra P.R.K."/>
            <person name="Pettersson B.M.F."/>
            <person name="Ramesh M."/>
            <person name="Das S."/>
            <person name="Dasgupta S."/>
            <person name="Kirsebom L.A."/>
        </authorList>
    </citation>
    <scope>NUCLEOTIDE SEQUENCE</scope>
    <source>
        <strain evidence="9">DSM 44242</strain>
    </source>
</reference>
<keyword evidence="2 8" id="KW-0813">Transport</keyword>
<evidence type="ECO:0000313" key="10">
    <source>
        <dbReference type="Proteomes" id="UP001141659"/>
    </source>
</evidence>
<dbReference type="RefSeq" id="WP_036446565.1">
    <property type="nucleotide sequence ID" value="NZ_JACKVC010000006.1"/>
</dbReference>
<dbReference type="PANTHER" id="PTHR36923:SF3">
    <property type="entry name" value="FERREDOXIN"/>
    <property type="match status" value="1"/>
</dbReference>
<sequence>MRVVLDRDLCQANGVCMALAPAVFELDDDLELRILVDVVPEDAEDDTREAATQCPRSALTIQ</sequence>
<evidence type="ECO:0000256" key="2">
    <source>
        <dbReference type="ARBA" id="ARBA00022448"/>
    </source>
</evidence>
<dbReference type="Proteomes" id="UP001141659">
    <property type="component" value="Unassembled WGS sequence"/>
</dbReference>
<dbReference type="PRINTS" id="PR00352">
    <property type="entry name" value="3FE4SFRDOXIN"/>
</dbReference>
<dbReference type="Gene3D" id="3.30.70.20">
    <property type="match status" value="1"/>
</dbReference>
<dbReference type="SUPFAM" id="SSF54862">
    <property type="entry name" value="4Fe-4S ferredoxins"/>
    <property type="match status" value="1"/>
</dbReference>
<protein>
    <recommendedName>
        <fullName evidence="8">Ferredoxin</fullName>
    </recommendedName>
</protein>
<evidence type="ECO:0000256" key="5">
    <source>
        <dbReference type="ARBA" id="ARBA00023004"/>
    </source>
</evidence>
<evidence type="ECO:0000256" key="8">
    <source>
        <dbReference type="RuleBase" id="RU368020"/>
    </source>
</evidence>
<dbReference type="EMBL" id="JACKVC010000006">
    <property type="protein sequence ID" value="MCV7386479.1"/>
    <property type="molecule type" value="Genomic_DNA"/>
</dbReference>
<proteinExistence type="predicted"/>
<keyword evidence="3 8" id="KW-0479">Metal-binding</keyword>
<dbReference type="GO" id="GO:0051538">
    <property type="term" value="F:3 iron, 4 sulfur cluster binding"/>
    <property type="evidence" value="ECO:0007669"/>
    <property type="project" value="UniProtKB-KW"/>
</dbReference>
<dbReference type="GO" id="GO:0005506">
    <property type="term" value="F:iron ion binding"/>
    <property type="evidence" value="ECO:0007669"/>
    <property type="project" value="UniProtKB-UniRule"/>
</dbReference>
<name>A0AAW5SWY3_9MYCO</name>
<dbReference type="PANTHER" id="PTHR36923">
    <property type="entry name" value="FERREDOXIN"/>
    <property type="match status" value="1"/>
</dbReference>
<keyword evidence="6 8" id="KW-0411">Iron-sulfur</keyword>
<keyword evidence="4 8" id="KW-0249">Electron transport</keyword>
<comment type="caution">
    <text evidence="9">The sequence shown here is derived from an EMBL/GenBank/DDBJ whole genome shotgun (WGS) entry which is preliminary data.</text>
</comment>